<evidence type="ECO:0008006" key="3">
    <source>
        <dbReference type="Google" id="ProtNLM"/>
    </source>
</evidence>
<evidence type="ECO:0000313" key="2">
    <source>
        <dbReference type="Proteomes" id="UP001249851"/>
    </source>
</evidence>
<gene>
    <name evidence="1" type="ORF">P5673_018789</name>
</gene>
<organism evidence="1 2">
    <name type="scientific">Acropora cervicornis</name>
    <name type="common">Staghorn coral</name>
    <dbReference type="NCBI Taxonomy" id="6130"/>
    <lineage>
        <taxon>Eukaryota</taxon>
        <taxon>Metazoa</taxon>
        <taxon>Cnidaria</taxon>
        <taxon>Anthozoa</taxon>
        <taxon>Hexacorallia</taxon>
        <taxon>Scleractinia</taxon>
        <taxon>Astrocoeniina</taxon>
        <taxon>Acroporidae</taxon>
        <taxon>Acropora</taxon>
    </lineage>
</organism>
<dbReference type="Gene3D" id="3.10.10.10">
    <property type="entry name" value="HIV Type 1 Reverse Transcriptase, subunit A, domain 1"/>
    <property type="match status" value="1"/>
</dbReference>
<dbReference type="PANTHER" id="PTHR31751:SF42">
    <property type="entry name" value="PROTEIN CBG10204"/>
    <property type="match status" value="1"/>
</dbReference>
<name>A0AAD9QC79_ACRCE</name>
<dbReference type="AlphaFoldDB" id="A0AAD9QC79"/>
<protein>
    <recommendedName>
        <fullName evidence="3">Reverse transcriptase domain-containing protein</fullName>
    </recommendedName>
</protein>
<dbReference type="InterPro" id="IPR043128">
    <property type="entry name" value="Rev_trsase/Diguanyl_cyclase"/>
</dbReference>
<dbReference type="Proteomes" id="UP001249851">
    <property type="component" value="Unassembled WGS sequence"/>
</dbReference>
<dbReference type="PANTHER" id="PTHR31751">
    <property type="entry name" value="SI:CH211-108C17.2-RELATED-RELATED"/>
    <property type="match status" value="1"/>
</dbReference>
<reference evidence="1" key="1">
    <citation type="journal article" date="2023" name="G3 (Bethesda)">
        <title>Whole genome assembly and annotation of the endangered Caribbean coral Acropora cervicornis.</title>
        <authorList>
            <person name="Selwyn J.D."/>
            <person name="Vollmer S.V."/>
        </authorList>
    </citation>
    <scope>NUCLEOTIDE SEQUENCE</scope>
    <source>
        <strain evidence="1">K2</strain>
    </source>
</reference>
<accession>A0AAD9QC79</accession>
<keyword evidence="2" id="KW-1185">Reference proteome</keyword>
<dbReference type="InterPro" id="IPR043502">
    <property type="entry name" value="DNA/RNA_pol_sf"/>
</dbReference>
<evidence type="ECO:0000313" key="1">
    <source>
        <dbReference type="EMBL" id="KAK2558608.1"/>
    </source>
</evidence>
<proteinExistence type="predicted"/>
<dbReference type="EMBL" id="JARQWQ010000043">
    <property type="protein sequence ID" value="KAK2558608.1"/>
    <property type="molecule type" value="Genomic_DNA"/>
</dbReference>
<comment type="caution">
    <text evidence="1">The sequence shown here is derived from an EMBL/GenBank/DDBJ whole genome shotgun (WGS) entry which is preliminary data.</text>
</comment>
<reference evidence="1" key="2">
    <citation type="journal article" date="2023" name="Science">
        <title>Genomic signatures of disease resistance in endangered staghorn corals.</title>
        <authorList>
            <person name="Vollmer S.V."/>
            <person name="Selwyn J.D."/>
            <person name="Despard B.A."/>
            <person name="Roesel C.L."/>
        </authorList>
    </citation>
    <scope>NUCLEOTIDE SEQUENCE</scope>
    <source>
        <strain evidence="1">K2</strain>
    </source>
</reference>
<dbReference type="SUPFAM" id="SSF56672">
    <property type="entry name" value="DNA/RNA polymerases"/>
    <property type="match status" value="1"/>
</dbReference>
<sequence>MSYCYRHKKLDEESFLLCTFNRPFGRYKFNRLPFGICVASDVTQRMVDNIFSDISGVIAVHDDIIIAGKDTEEHDNALKQTVQELLISTTPSSASASAVNEDIDIQMTPEDTCMSVQDNTAMSFTREASTQCCFDRSYVITANASTQTENVSDNAKVENNCLPIEKLDFIHTNRHIGINSAMDKQHADINHQYDVWHFPKSIVKKLNKQAKMKKNRDLAPWIQSISNHLWWSAATCEGNAQLLEEKWLSVLKHITNKHTWRRTRGQLFHRCSNPPLSRAQARATAWLKPGNSAFVALEEIVTHPKS</sequence>
<dbReference type="Gene3D" id="3.30.70.270">
    <property type="match status" value="1"/>
</dbReference>